<evidence type="ECO:0000313" key="1">
    <source>
        <dbReference type="EMBL" id="MFD2672008.1"/>
    </source>
</evidence>
<comment type="caution">
    <text evidence="1">The sequence shown here is derived from an EMBL/GenBank/DDBJ whole genome shotgun (WGS) entry which is preliminary data.</text>
</comment>
<organism evidence="1 2">
    <name type="scientific">Marinicrinis sediminis</name>
    <dbReference type="NCBI Taxonomy" id="1652465"/>
    <lineage>
        <taxon>Bacteria</taxon>
        <taxon>Bacillati</taxon>
        <taxon>Bacillota</taxon>
        <taxon>Bacilli</taxon>
        <taxon>Bacillales</taxon>
        <taxon>Paenibacillaceae</taxon>
    </lineage>
</organism>
<name>A0ABW5RAH4_9BACL</name>
<keyword evidence="2" id="KW-1185">Reference proteome</keyword>
<accession>A0ABW5RAH4</accession>
<proteinExistence type="predicted"/>
<evidence type="ECO:0000313" key="2">
    <source>
        <dbReference type="Proteomes" id="UP001597497"/>
    </source>
</evidence>
<dbReference type="RefSeq" id="WP_379929491.1">
    <property type="nucleotide sequence ID" value="NZ_JBHUMM010000023.1"/>
</dbReference>
<sequence length="173" mass="18170">MKKVIGKTVIGAVLIGMGVWIGSSNIISKAEGSAQTPGSVNDPLVTKGYVDTQVEKLVQDQVDEIVKKMGQGGGGSASLEIITLQPGETLYAGEGTEFTLRVGKAKAVSNDTNGIPDVTEGQNIEKGSVIPRDHLLLFPREGRGIRADEGDKNQVIVMVVGSYLHLDASGNPK</sequence>
<reference evidence="2" key="1">
    <citation type="journal article" date="2019" name="Int. J. Syst. Evol. Microbiol.">
        <title>The Global Catalogue of Microorganisms (GCM) 10K type strain sequencing project: providing services to taxonomists for standard genome sequencing and annotation.</title>
        <authorList>
            <consortium name="The Broad Institute Genomics Platform"/>
            <consortium name="The Broad Institute Genome Sequencing Center for Infectious Disease"/>
            <person name="Wu L."/>
            <person name="Ma J."/>
        </authorList>
    </citation>
    <scope>NUCLEOTIDE SEQUENCE [LARGE SCALE GENOMIC DNA]</scope>
    <source>
        <strain evidence="2">KCTC 33676</strain>
    </source>
</reference>
<dbReference type="EMBL" id="JBHUMM010000023">
    <property type="protein sequence ID" value="MFD2672008.1"/>
    <property type="molecule type" value="Genomic_DNA"/>
</dbReference>
<protein>
    <submittedName>
        <fullName evidence="1">Uncharacterized protein</fullName>
    </submittedName>
</protein>
<gene>
    <name evidence="1" type="ORF">ACFSUC_10365</name>
</gene>
<dbReference type="Proteomes" id="UP001597497">
    <property type="component" value="Unassembled WGS sequence"/>
</dbReference>